<dbReference type="Proteomes" id="UP000235916">
    <property type="component" value="Unassembled WGS sequence"/>
</dbReference>
<dbReference type="InterPro" id="IPR052529">
    <property type="entry name" value="Bact_Transport_Assoc"/>
</dbReference>
<organism evidence="5 6">
    <name type="scientific">Kinneretia aquatilis</name>
    <dbReference type="NCBI Taxonomy" id="2070761"/>
    <lineage>
        <taxon>Bacteria</taxon>
        <taxon>Pseudomonadati</taxon>
        <taxon>Pseudomonadota</taxon>
        <taxon>Betaproteobacteria</taxon>
        <taxon>Burkholderiales</taxon>
        <taxon>Sphaerotilaceae</taxon>
        <taxon>Roseateles</taxon>
    </lineage>
</organism>
<keyword evidence="2" id="KW-1133">Transmembrane helix</keyword>
<evidence type="ECO:0000256" key="1">
    <source>
        <dbReference type="SAM" id="MobiDB-lite"/>
    </source>
</evidence>
<dbReference type="InterPro" id="IPR012429">
    <property type="entry name" value="HGSNAT_cat"/>
</dbReference>
<keyword evidence="2" id="KW-0812">Transmembrane</keyword>
<evidence type="ECO:0000259" key="3">
    <source>
        <dbReference type="Pfam" id="PF04235"/>
    </source>
</evidence>
<feature type="transmembrane region" description="Helical" evidence="2">
    <location>
        <begin position="143"/>
        <end position="163"/>
    </location>
</feature>
<feature type="domain" description="Heparan-alpha-glucosaminide N-acetyltransferase catalytic" evidence="4">
    <location>
        <begin position="26"/>
        <end position="220"/>
    </location>
</feature>
<gene>
    <name evidence="5" type="ORF">C1O66_19050</name>
</gene>
<feature type="transmembrane region" description="Helical" evidence="2">
    <location>
        <begin position="104"/>
        <end position="131"/>
    </location>
</feature>
<proteinExistence type="predicted"/>
<dbReference type="Pfam" id="PF07786">
    <property type="entry name" value="HGSNAT_cat"/>
    <property type="match status" value="1"/>
</dbReference>
<dbReference type="RefSeq" id="WP_102769340.1">
    <property type="nucleotide sequence ID" value="NZ_POSP01000003.1"/>
</dbReference>
<evidence type="ECO:0000256" key="2">
    <source>
        <dbReference type="SAM" id="Phobius"/>
    </source>
</evidence>
<protein>
    <submittedName>
        <fullName evidence="5">Transporter</fullName>
    </submittedName>
</protein>
<dbReference type="OrthoDB" id="9807744at2"/>
<evidence type="ECO:0000313" key="6">
    <source>
        <dbReference type="Proteomes" id="UP000235916"/>
    </source>
</evidence>
<feature type="region of interest" description="Disordered" evidence="1">
    <location>
        <begin position="1"/>
        <end position="20"/>
    </location>
</feature>
<dbReference type="EMBL" id="POSP01000003">
    <property type="protein sequence ID" value="PND39423.1"/>
    <property type="molecule type" value="Genomic_DNA"/>
</dbReference>
<dbReference type="PANTHER" id="PTHR30590:SF3">
    <property type="entry name" value="HYPOTHETICAL MEMBRANE SPANNING PROTEIN"/>
    <property type="match status" value="1"/>
</dbReference>
<feature type="domain" description="DUF418" evidence="3">
    <location>
        <begin position="229"/>
        <end position="358"/>
    </location>
</feature>
<dbReference type="InterPro" id="IPR007349">
    <property type="entry name" value="DUF418"/>
</dbReference>
<dbReference type="AlphaFoldDB" id="A0A2N8L138"/>
<feature type="transmembrane region" description="Helical" evidence="2">
    <location>
        <begin position="323"/>
        <end position="342"/>
    </location>
</feature>
<sequence length="373" mass="40123">MPIPSTLTAASPPSTVSTASAPPAVRLTALDGLRGLSMLGMVLVNFRLAMGVEASADAGLGSLFLALEGRTAAIFVTLAGMGLVMGAARQPLAQARSQALRRAFWLAVMGLLNLLIFPADILHFYACYFALGALFLGRSGRLCMALALLLPLLYVAALFRWSYDSGWDWQTLSYIDLWQPQGFVRHLLFNGFHPVLPWMAFFLWGMGLARLPLQQRPVQWRLMLGGASVFLICLGVREGVALWLPAWAPLWGTTPLPPGPLYMFSAGALATALVGAALLALPDWAALRALGRSTLSVYLAHILLGMGLLESAGLLSGRSLAEVLALGLGFGALALLGCWVWLRRFPQGPVEMLMRRLIRKPGQFSRLEAGGSP</sequence>
<feature type="transmembrane region" description="Helical" evidence="2">
    <location>
        <begin position="195"/>
        <end position="213"/>
    </location>
</feature>
<feature type="transmembrane region" description="Helical" evidence="2">
    <location>
        <begin position="72"/>
        <end position="92"/>
    </location>
</feature>
<comment type="caution">
    <text evidence="5">The sequence shown here is derived from an EMBL/GenBank/DDBJ whole genome shotgun (WGS) entry which is preliminary data.</text>
</comment>
<feature type="transmembrane region" description="Helical" evidence="2">
    <location>
        <begin position="222"/>
        <end position="244"/>
    </location>
</feature>
<keyword evidence="2" id="KW-0472">Membrane</keyword>
<dbReference type="PANTHER" id="PTHR30590">
    <property type="entry name" value="INNER MEMBRANE PROTEIN"/>
    <property type="match status" value="1"/>
</dbReference>
<dbReference type="Pfam" id="PF04235">
    <property type="entry name" value="DUF418"/>
    <property type="match status" value="1"/>
</dbReference>
<feature type="transmembrane region" description="Helical" evidence="2">
    <location>
        <begin position="42"/>
        <end position="65"/>
    </location>
</feature>
<accession>A0A2N8L138</accession>
<feature type="transmembrane region" description="Helical" evidence="2">
    <location>
        <begin position="297"/>
        <end position="317"/>
    </location>
</feature>
<evidence type="ECO:0000259" key="4">
    <source>
        <dbReference type="Pfam" id="PF07786"/>
    </source>
</evidence>
<reference evidence="5 6" key="1">
    <citation type="submission" date="2018-01" db="EMBL/GenBank/DDBJ databases">
        <title>Draft genome sequence of Paucibacter aquatile CR182 isolated from freshwater of the Nakdong River.</title>
        <authorList>
            <person name="Choi A."/>
            <person name="Chung E.J."/>
        </authorList>
    </citation>
    <scope>NUCLEOTIDE SEQUENCE [LARGE SCALE GENOMIC DNA]</scope>
    <source>
        <strain evidence="5 6">CR182</strain>
    </source>
</reference>
<evidence type="ECO:0000313" key="5">
    <source>
        <dbReference type="EMBL" id="PND39423.1"/>
    </source>
</evidence>
<name>A0A2N8L138_9BURK</name>
<keyword evidence="6" id="KW-1185">Reference proteome</keyword>
<feature type="transmembrane region" description="Helical" evidence="2">
    <location>
        <begin position="264"/>
        <end position="285"/>
    </location>
</feature>